<keyword evidence="1" id="KW-0812">Transmembrane</keyword>
<reference evidence="2 3" key="1">
    <citation type="journal article" date="2017" name="Front. Microbiol.">
        <title>Comparative Genomic Analysis of the Class Epsilonproteobacteria and Proposed Reclassification to Epsilonbacteraeota (phyl. nov.).</title>
        <authorList>
            <person name="Waite D.W."/>
            <person name="Vanwonterghem I."/>
            <person name="Rinke C."/>
            <person name="Parks D.H."/>
            <person name="Zhang Y."/>
            <person name="Takai K."/>
            <person name="Sievert S.M."/>
            <person name="Simon J."/>
            <person name="Campbell B.J."/>
            <person name="Hanson T.E."/>
            <person name="Woyke T."/>
            <person name="Klotz M.G."/>
            <person name="Hugenholtz P."/>
        </authorList>
    </citation>
    <scope>NUCLEOTIDE SEQUENCE [LARGE SCALE GENOMIC DNA]</scope>
    <source>
        <strain evidence="2">UBA11420</strain>
    </source>
</reference>
<keyword evidence="1" id="KW-0472">Membrane</keyword>
<feature type="transmembrane region" description="Helical" evidence="1">
    <location>
        <begin position="54"/>
        <end position="74"/>
    </location>
</feature>
<dbReference type="Proteomes" id="UP000231638">
    <property type="component" value="Unassembled WGS sequence"/>
</dbReference>
<dbReference type="STRING" id="366522.GCA_001548055_01619"/>
<comment type="caution">
    <text evidence="2">The sequence shown here is derived from an EMBL/GenBank/DDBJ whole genome shotgun (WGS) entry which is preliminary data.</text>
</comment>
<dbReference type="AlphaFoldDB" id="A0A2D3WJW4"/>
<evidence type="ECO:0000256" key="1">
    <source>
        <dbReference type="SAM" id="Phobius"/>
    </source>
</evidence>
<proteinExistence type="predicted"/>
<feature type="transmembrane region" description="Helical" evidence="1">
    <location>
        <begin position="254"/>
        <end position="275"/>
    </location>
</feature>
<accession>A0A2D3WJW4</accession>
<keyword evidence="1" id="KW-1133">Transmembrane helix</keyword>
<protein>
    <submittedName>
        <fullName evidence="2">Uncharacterized protein</fullName>
    </submittedName>
</protein>
<dbReference type="EMBL" id="DLUG01000079">
    <property type="protein sequence ID" value="DAB36823.1"/>
    <property type="molecule type" value="Genomic_DNA"/>
</dbReference>
<feature type="transmembrane region" description="Helical" evidence="1">
    <location>
        <begin position="287"/>
        <end position="311"/>
    </location>
</feature>
<evidence type="ECO:0000313" key="3">
    <source>
        <dbReference type="Proteomes" id="UP000231638"/>
    </source>
</evidence>
<feature type="transmembrane region" description="Helical" evidence="1">
    <location>
        <begin position="9"/>
        <end position="34"/>
    </location>
</feature>
<evidence type="ECO:0000313" key="2">
    <source>
        <dbReference type="EMBL" id="DAB36823.1"/>
    </source>
</evidence>
<gene>
    <name evidence="2" type="ORF">CFH80_02870</name>
</gene>
<feature type="transmembrane region" description="Helical" evidence="1">
    <location>
        <begin position="188"/>
        <end position="206"/>
    </location>
</feature>
<feature type="transmembrane region" description="Helical" evidence="1">
    <location>
        <begin position="213"/>
        <end position="234"/>
    </location>
</feature>
<sequence length="317" mass="36539">MSIFLSHEIVVFLLIEVILLALMSIAQANIVVILRYWDFEASSALQYRLEKKNYLINTILYFTVATKIILFLFFVQSLNSLSGVVPGAMCSAGVVGANVYGNLLLLVKLWLIFGFGLWLIVNKLDLAAADFPYLRRKYWLYTFLFVGVVLEFFLEIAYFGDIPLNVPVFCCSVVFQAPKLPFGYTQEFLVSLFYGLFVAIAVLNVLKNAMASFICNVLFLFVAYYAITYFFGLYVYEMPNHKCPYCMLQKEYYYIGYVIWGALFLGIFFGTMPFLIELMTKKPHLRLLKFSTFYLSLMTAVCTFYVVRYYVMTGVFL</sequence>
<feature type="transmembrane region" description="Helical" evidence="1">
    <location>
        <begin position="138"/>
        <end position="159"/>
    </location>
</feature>
<organism evidence="2 3">
    <name type="scientific">Sulfurospirillum cavolei</name>
    <dbReference type="NCBI Taxonomy" id="366522"/>
    <lineage>
        <taxon>Bacteria</taxon>
        <taxon>Pseudomonadati</taxon>
        <taxon>Campylobacterota</taxon>
        <taxon>Epsilonproteobacteria</taxon>
        <taxon>Campylobacterales</taxon>
        <taxon>Sulfurospirillaceae</taxon>
        <taxon>Sulfurospirillum</taxon>
    </lineage>
</organism>
<feature type="transmembrane region" description="Helical" evidence="1">
    <location>
        <begin position="107"/>
        <end position="126"/>
    </location>
</feature>
<name>A0A2D3WJW4_9BACT</name>